<evidence type="ECO:0000313" key="2">
    <source>
        <dbReference type="Proteomes" id="UP000245702"/>
    </source>
</evidence>
<name>A0ABP2CC58_9FIRM</name>
<accession>A0ABP2CC58</accession>
<sequence length="32" mass="3450">MQKMAHVRKIQSLDALQLGQLGEGVVSVNGNK</sequence>
<keyword evidence="2" id="KW-1185">Reference proteome</keyword>
<dbReference type="Proteomes" id="UP000245702">
    <property type="component" value="Unassembled WGS sequence"/>
</dbReference>
<evidence type="ECO:0000313" key="1">
    <source>
        <dbReference type="EMBL" id="CVK21868.1"/>
    </source>
</evidence>
<gene>
    <name evidence="1" type="ORF">SSPH_04586</name>
</gene>
<dbReference type="EMBL" id="FCOW01000052">
    <property type="protein sequence ID" value="CVK21868.1"/>
    <property type="molecule type" value="Genomic_DNA"/>
</dbReference>
<reference evidence="1 2" key="1">
    <citation type="submission" date="2016-01" db="EMBL/GenBank/DDBJ databases">
        <authorList>
            <person name="Brown R."/>
        </authorList>
    </citation>
    <scope>NUCLEOTIDE SEQUENCE [LARGE SCALE GENOMIC DNA]</scope>
    <source>
        <strain evidence="1">Sporomusa sphaeroides DSM 2875</strain>
    </source>
</reference>
<proteinExistence type="predicted"/>
<organism evidence="1 2">
    <name type="scientific">Sporomusa sphaeroides DSM 2875</name>
    <dbReference type="NCBI Taxonomy" id="1337886"/>
    <lineage>
        <taxon>Bacteria</taxon>
        <taxon>Bacillati</taxon>
        <taxon>Bacillota</taxon>
        <taxon>Negativicutes</taxon>
        <taxon>Selenomonadales</taxon>
        <taxon>Sporomusaceae</taxon>
        <taxon>Sporomusa</taxon>
    </lineage>
</organism>
<comment type="caution">
    <text evidence="1">The sequence shown here is derived from an EMBL/GenBank/DDBJ whole genome shotgun (WGS) entry which is preliminary data.</text>
</comment>
<protein>
    <submittedName>
        <fullName evidence="1">Uncharacterized protein</fullName>
    </submittedName>
</protein>